<comment type="caution">
    <text evidence="1">The sequence shown here is derived from an EMBL/GenBank/DDBJ whole genome shotgun (WGS) entry which is preliminary data.</text>
</comment>
<accession>A0A2A2IDZ0</accession>
<dbReference type="Proteomes" id="UP000218887">
    <property type="component" value="Unassembled WGS sequence"/>
</dbReference>
<organism evidence="1 2">
    <name type="scientific">Virgibacillus profundi</name>
    <dbReference type="NCBI Taxonomy" id="2024555"/>
    <lineage>
        <taxon>Bacteria</taxon>
        <taxon>Bacillati</taxon>
        <taxon>Bacillota</taxon>
        <taxon>Bacilli</taxon>
        <taxon>Bacillales</taxon>
        <taxon>Bacillaceae</taxon>
        <taxon>Virgibacillus</taxon>
    </lineage>
</organism>
<name>A0A2A2IDZ0_9BACI</name>
<dbReference type="AlphaFoldDB" id="A0A2A2IDZ0"/>
<evidence type="ECO:0000313" key="1">
    <source>
        <dbReference type="EMBL" id="PAV30221.1"/>
    </source>
</evidence>
<gene>
    <name evidence="1" type="ORF">CIL05_07070</name>
</gene>
<keyword evidence="2" id="KW-1185">Reference proteome</keyword>
<evidence type="ECO:0000313" key="2">
    <source>
        <dbReference type="Proteomes" id="UP000218887"/>
    </source>
</evidence>
<proteinExistence type="predicted"/>
<dbReference type="EMBL" id="NPOA01000004">
    <property type="protein sequence ID" value="PAV30221.1"/>
    <property type="molecule type" value="Genomic_DNA"/>
</dbReference>
<dbReference type="RefSeq" id="WP_095654823.1">
    <property type="nucleotide sequence ID" value="NZ_NPOA01000004.1"/>
</dbReference>
<sequence>MNNKKLMEKVIELDTQTLHTREQSERVMVQIAIIRKAFGVKNYETDSKVLDFEREQILSDQEIEKEFKRYIGFWEWAIETNNPDKAKYFENRVYYFIDGVRFFDEKLAENFTKSFMNNLNAA</sequence>
<dbReference type="OrthoDB" id="2931639at2"/>
<reference evidence="1 2" key="1">
    <citation type="submission" date="2017-08" db="EMBL/GenBank/DDBJ databases">
        <title>Virgibacillus indicus sp. nov. and Virgibacillus profoundi sp. nov, two moderately halophilic bacteria isolated from marine sediment by using the Microfluidic Streak Plate.</title>
        <authorList>
            <person name="Xu B."/>
            <person name="Hu B."/>
            <person name="Wang J."/>
            <person name="Zhu Y."/>
            <person name="Huang L."/>
            <person name="Du W."/>
            <person name="Huang Y."/>
        </authorList>
    </citation>
    <scope>NUCLEOTIDE SEQUENCE [LARGE SCALE GENOMIC DNA]</scope>
    <source>
        <strain evidence="1 2">IO3-P3-H5</strain>
    </source>
</reference>
<protein>
    <submittedName>
        <fullName evidence="1">Uncharacterized protein</fullName>
    </submittedName>
</protein>